<keyword evidence="3" id="KW-0328">Glycosyltransferase</keyword>
<evidence type="ECO:0000256" key="5">
    <source>
        <dbReference type="ARBA" id="ARBA00022692"/>
    </source>
</evidence>
<dbReference type="InterPro" id="IPR038578">
    <property type="entry name" value="GT29-like_sf"/>
</dbReference>
<dbReference type="Pfam" id="PF00777">
    <property type="entry name" value="Glyco_transf_29"/>
    <property type="match status" value="1"/>
</dbReference>
<evidence type="ECO:0000256" key="6">
    <source>
        <dbReference type="ARBA" id="ARBA00022968"/>
    </source>
</evidence>
<evidence type="ECO:0000256" key="2">
    <source>
        <dbReference type="ARBA" id="ARBA00006003"/>
    </source>
</evidence>
<evidence type="ECO:0000256" key="11">
    <source>
        <dbReference type="ARBA" id="ARBA00023180"/>
    </source>
</evidence>
<reference evidence="13" key="3">
    <citation type="submission" date="2025-09" db="UniProtKB">
        <authorList>
            <consortium name="Ensembl"/>
        </authorList>
    </citation>
    <scope>IDENTIFICATION</scope>
</reference>
<keyword evidence="7" id="KW-1133">Transmembrane helix</keyword>
<dbReference type="STRING" id="62062.ENSHHUP00000049642"/>
<evidence type="ECO:0000256" key="3">
    <source>
        <dbReference type="ARBA" id="ARBA00022676"/>
    </source>
</evidence>
<dbReference type="Ensembl" id="ENSHHUT00000051426.1">
    <property type="protein sequence ID" value="ENSHHUP00000049642.1"/>
    <property type="gene ID" value="ENSHHUG00000030027.1"/>
</dbReference>
<evidence type="ECO:0000256" key="10">
    <source>
        <dbReference type="ARBA" id="ARBA00023157"/>
    </source>
</evidence>
<dbReference type="PANTHER" id="PTHR46032:SF6">
    <property type="entry name" value="CMP-N-ACETYLNEURAMINATE-BETA-GALACTOSAMIDE-ALPHA-2,3-SIALYLTRANSFERASE 1"/>
    <property type="match status" value="1"/>
</dbReference>
<keyword evidence="8" id="KW-0333">Golgi apparatus</keyword>
<comment type="subcellular location">
    <subcellularLocation>
        <location evidence="1">Golgi apparatus membrane</location>
        <topology evidence="1">Single-pass type II membrane protein</topology>
    </subcellularLocation>
</comment>
<accession>A0A4W5NFG7</accession>
<keyword evidence="10" id="KW-1015">Disulfide bond</keyword>
<protein>
    <recommendedName>
        <fullName evidence="15">ST3 beta-galactoside alpha-2,3-sialyltransferase 1</fullName>
    </recommendedName>
</protein>
<dbReference type="GO" id="GO:0003836">
    <property type="term" value="F:beta-galactoside (CMP) alpha-2,3-sialyltransferase activity"/>
    <property type="evidence" value="ECO:0007669"/>
    <property type="project" value="UniProtKB-EC"/>
</dbReference>
<dbReference type="InterPro" id="IPR001675">
    <property type="entry name" value="Glyco_trans_29"/>
</dbReference>
<dbReference type="InterPro" id="IPR051757">
    <property type="entry name" value="Beta-gal_alpha2-3_sialyltrans"/>
</dbReference>
<dbReference type="GeneTree" id="ENSGT00940000154725"/>
<proteinExistence type="inferred from homology"/>
<keyword evidence="11" id="KW-0325">Glycoprotein</keyword>
<dbReference type="GO" id="GO:1901137">
    <property type="term" value="P:carbohydrate derivative biosynthetic process"/>
    <property type="evidence" value="ECO:0007669"/>
    <property type="project" value="UniProtKB-ARBA"/>
</dbReference>
<evidence type="ECO:0000256" key="12">
    <source>
        <dbReference type="PIRSR" id="PIRSR005557-2"/>
    </source>
</evidence>
<dbReference type="AlphaFoldDB" id="A0A4W5NFG7"/>
<evidence type="ECO:0000313" key="14">
    <source>
        <dbReference type="Proteomes" id="UP000314982"/>
    </source>
</evidence>
<keyword evidence="9" id="KW-0472">Membrane</keyword>
<evidence type="ECO:0000256" key="9">
    <source>
        <dbReference type="ARBA" id="ARBA00023136"/>
    </source>
</evidence>
<evidence type="ECO:0000256" key="7">
    <source>
        <dbReference type="ARBA" id="ARBA00022989"/>
    </source>
</evidence>
<dbReference type="Proteomes" id="UP000314982">
    <property type="component" value="Unassembled WGS sequence"/>
</dbReference>
<comment type="similarity">
    <text evidence="2">Belongs to the glycosyltransferase 29 family.</text>
</comment>
<evidence type="ECO:0000256" key="4">
    <source>
        <dbReference type="ARBA" id="ARBA00022679"/>
    </source>
</evidence>
<reference evidence="14" key="1">
    <citation type="submission" date="2018-06" db="EMBL/GenBank/DDBJ databases">
        <title>Genome assembly of Danube salmon.</title>
        <authorList>
            <person name="Macqueen D.J."/>
            <person name="Gundappa M.K."/>
        </authorList>
    </citation>
    <scope>NUCLEOTIDE SEQUENCE [LARGE SCALE GENOMIC DNA]</scope>
</reference>
<feature type="disulfide bond" evidence="12">
    <location>
        <begin position="124"/>
        <end position="264"/>
    </location>
</feature>
<dbReference type="GO" id="GO:0032580">
    <property type="term" value="C:Golgi cisterna membrane"/>
    <property type="evidence" value="ECO:0007669"/>
    <property type="project" value="UniProtKB-SubCell"/>
</dbReference>
<keyword evidence="14" id="KW-1185">Reference proteome</keyword>
<evidence type="ECO:0000256" key="1">
    <source>
        <dbReference type="ARBA" id="ARBA00004323"/>
    </source>
</evidence>
<dbReference type="FunFam" id="3.90.1480.20:FF:000015">
    <property type="entry name" value="Lactosylceramide alpha-2,3-sialyltransferase"/>
    <property type="match status" value="1"/>
</dbReference>
<keyword evidence="5" id="KW-0812">Transmembrane</keyword>
<reference evidence="13" key="2">
    <citation type="submission" date="2025-08" db="UniProtKB">
        <authorList>
            <consortium name="Ensembl"/>
        </authorList>
    </citation>
    <scope>IDENTIFICATION</scope>
</reference>
<evidence type="ECO:0000256" key="8">
    <source>
        <dbReference type="ARBA" id="ARBA00023034"/>
    </source>
</evidence>
<evidence type="ECO:0000313" key="13">
    <source>
        <dbReference type="Ensembl" id="ENSHHUP00000049642.1"/>
    </source>
</evidence>
<dbReference type="GO" id="GO:0097503">
    <property type="term" value="P:sialylation"/>
    <property type="evidence" value="ECO:0007669"/>
    <property type="project" value="TreeGrafter"/>
</dbReference>
<name>A0A4W5NFG7_9TELE</name>
<evidence type="ECO:0008006" key="15">
    <source>
        <dbReference type="Google" id="ProtNLM"/>
    </source>
</evidence>
<sequence length="295" mass="33759">MTIFRIRKCLLTSVLLCITTIVVVYSGQQSSNSLLDFVKNAFRPLDGIFSPRPDDDPWFQKRFIRSIKPFLTRENKQLSNDTRTWWLEIQNDRSTAKFSEVVEKLFQVIPDADLYMGHELHGCCAVVGNSGNLKGSHYGALIDSSDVVIRMNKAPTSGYEEDVGKRTTYHVMYPESAIDLDKATRFLLIPFKTLDLQWLPGAVTTGSHITLSYLPLRQKIKANKDLVLVMNPVFMKYVHETWLDYQGKYPSTGFMALILSLHICDKVRPIDINRYNNTSRHNAEEMHTHSNVVVL</sequence>
<organism evidence="13 14">
    <name type="scientific">Hucho hucho</name>
    <name type="common">huchen</name>
    <dbReference type="NCBI Taxonomy" id="62062"/>
    <lineage>
        <taxon>Eukaryota</taxon>
        <taxon>Metazoa</taxon>
        <taxon>Chordata</taxon>
        <taxon>Craniata</taxon>
        <taxon>Vertebrata</taxon>
        <taxon>Euteleostomi</taxon>
        <taxon>Actinopterygii</taxon>
        <taxon>Neopterygii</taxon>
        <taxon>Teleostei</taxon>
        <taxon>Protacanthopterygii</taxon>
        <taxon>Salmoniformes</taxon>
        <taxon>Salmonidae</taxon>
        <taxon>Salmoninae</taxon>
        <taxon>Hucho</taxon>
    </lineage>
</organism>
<dbReference type="PANTHER" id="PTHR46032">
    <property type="entry name" value="ALPHA-2,3-SIALYLTRANSFERASE ST3GAL I ISOFORM X1"/>
    <property type="match status" value="1"/>
</dbReference>
<keyword evidence="6" id="KW-0735">Signal-anchor</keyword>
<keyword evidence="4" id="KW-0808">Transferase</keyword>
<dbReference type="GO" id="GO:0005576">
    <property type="term" value="C:extracellular region"/>
    <property type="evidence" value="ECO:0007669"/>
    <property type="project" value="UniProtKB-SubCell"/>
</dbReference>
<dbReference type="Gene3D" id="3.90.1480.20">
    <property type="entry name" value="Glycosyl transferase family 29"/>
    <property type="match status" value="1"/>
</dbReference>